<feature type="domain" description="B12-binding" evidence="1">
    <location>
        <begin position="21"/>
        <end position="153"/>
    </location>
</feature>
<evidence type="ECO:0000259" key="1">
    <source>
        <dbReference type="PROSITE" id="PS51332"/>
    </source>
</evidence>
<dbReference type="InterPro" id="IPR036724">
    <property type="entry name" value="Cobalamin-bd_sf"/>
</dbReference>
<dbReference type="PROSITE" id="PS51332">
    <property type="entry name" value="B12_BINDING"/>
    <property type="match status" value="1"/>
</dbReference>
<proteinExistence type="predicted"/>
<dbReference type="Pfam" id="PF02310">
    <property type="entry name" value="B12-binding"/>
    <property type="match status" value="1"/>
</dbReference>
<gene>
    <name evidence="2" type="ORF">SAMN05444920_106404</name>
</gene>
<dbReference type="InterPro" id="IPR006158">
    <property type="entry name" value="Cobalamin-bd"/>
</dbReference>
<dbReference type="Proteomes" id="UP000236732">
    <property type="component" value="Unassembled WGS sequence"/>
</dbReference>
<evidence type="ECO:0000313" key="3">
    <source>
        <dbReference type="Proteomes" id="UP000236732"/>
    </source>
</evidence>
<dbReference type="OrthoDB" id="8482131at2"/>
<evidence type="ECO:0000313" key="2">
    <source>
        <dbReference type="EMBL" id="SEG89188.1"/>
    </source>
</evidence>
<sequence length="153" mass="16170">MLATAVAAAAPEVPVRSGRGHLTVLLSGTSSDAHTWNLVYLQLLLEEAGHTVVNLGACVPDDLLVDRCRDLRPDLLVMSSVNGHGRRDAAQAGRRLRQCPQTAGVPAVVGGKLGIADRPNSRLAPELLAAGFDRVFGEQVSELLEYTASVPAR</sequence>
<dbReference type="GO" id="GO:0031419">
    <property type="term" value="F:cobalamin binding"/>
    <property type="evidence" value="ECO:0007669"/>
    <property type="project" value="InterPro"/>
</dbReference>
<dbReference type="GO" id="GO:0046872">
    <property type="term" value="F:metal ion binding"/>
    <property type="evidence" value="ECO:0007669"/>
    <property type="project" value="InterPro"/>
</dbReference>
<organism evidence="2 3">
    <name type="scientific">Nonomuraea solani</name>
    <dbReference type="NCBI Taxonomy" id="1144553"/>
    <lineage>
        <taxon>Bacteria</taxon>
        <taxon>Bacillati</taxon>
        <taxon>Actinomycetota</taxon>
        <taxon>Actinomycetes</taxon>
        <taxon>Streptosporangiales</taxon>
        <taxon>Streptosporangiaceae</taxon>
        <taxon>Nonomuraea</taxon>
    </lineage>
</organism>
<dbReference type="AlphaFoldDB" id="A0A1H6DV88"/>
<name>A0A1H6DV88_9ACTN</name>
<dbReference type="SUPFAM" id="SSF52242">
    <property type="entry name" value="Cobalamin (vitamin B12)-binding domain"/>
    <property type="match status" value="1"/>
</dbReference>
<reference evidence="2 3" key="1">
    <citation type="submission" date="2016-10" db="EMBL/GenBank/DDBJ databases">
        <authorList>
            <person name="de Groot N.N."/>
        </authorList>
    </citation>
    <scope>NUCLEOTIDE SEQUENCE [LARGE SCALE GENOMIC DNA]</scope>
    <source>
        <strain evidence="2 3">CGMCC 4.7037</strain>
    </source>
</reference>
<accession>A0A1H6DV88</accession>
<dbReference type="RefSeq" id="WP_103958305.1">
    <property type="nucleotide sequence ID" value="NZ_FNVT01000006.1"/>
</dbReference>
<keyword evidence="3" id="KW-1185">Reference proteome</keyword>
<dbReference type="EMBL" id="FNVT01000006">
    <property type="protein sequence ID" value="SEG89188.1"/>
    <property type="molecule type" value="Genomic_DNA"/>
</dbReference>
<dbReference type="Gene3D" id="3.40.50.280">
    <property type="entry name" value="Cobalamin-binding domain"/>
    <property type="match status" value="1"/>
</dbReference>
<protein>
    <submittedName>
        <fullName evidence="2">Methylaspartate mutase sigma subunit</fullName>
    </submittedName>
</protein>